<dbReference type="EMBL" id="QKWP01000108">
    <property type="protein sequence ID" value="RIB27193.1"/>
    <property type="molecule type" value="Genomic_DNA"/>
</dbReference>
<dbReference type="STRING" id="44941.A0A397W4K1"/>
<protein>
    <submittedName>
        <fullName evidence="1">PLAC8 family-domain-containing protein</fullName>
    </submittedName>
</protein>
<evidence type="ECO:0000313" key="2">
    <source>
        <dbReference type="Proteomes" id="UP000266673"/>
    </source>
</evidence>
<dbReference type="InterPro" id="IPR006461">
    <property type="entry name" value="PLAC_motif_containing"/>
</dbReference>
<organism evidence="1 2">
    <name type="scientific">Gigaspora rosea</name>
    <dbReference type="NCBI Taxonomy" id="44941"/>
    <lineage>
        <taxon>Eukaryota</taxon>
        <taxon>Fungi</taxon>
        <taxon>Fungi incertae sedis</taxon>
        <taxon>Mucoromycota</taxon>
        <taxon>Glomeromycotina</taxon>
        <taxon>Glomeromycetes</taxon>
        <taxon>Diversisporales</taxon>
        <taxon>Gigasporaceae</taxon>
        <taxon>Gigaspora</taxon>
    </lineage>
</organism>
<keyword evidence="2" id="KW-1185">Reference proteome</keyword>
<gene>
    <name evidence="1" type="ORF">C2G38_2062784</name>
</gene>
<evidence type="ECO:0000313" key="1">
    <source>
        <dbReference type="EMBL" id="RIB27193.1"/>
    </source>
</evidence>
<dbReference type="Pfam" id="PF04749">
    <property type="entry name" value="PLAC8"/>
    <property type="match status" value="1"/>
</dbReference>
<name>A0A397W4K1_9GLOM</name>
<dbReference type="PANTHER" id="PTHR15907">
    <property type="entry name" value="DUF614 FAMILY PROTEIN-RELATED"/>
    <property type="match status" value="1"/>
</dbReference>
<dbReference type="AlphaFoldDB" id="A0A397W4K1"/>
<dbReference type="Proteomes" id="UP000266673">
    <property type="component" value="Unassembled WGS sequence"/>
</dbReference>
<sequence length="130" mass="14287">MTTTGTPQVTTAGAQFVQENTGVPGQPRQWKYGLCDCFSDCGLCLVTWFVPCVTYGQTKAKLNNDDSCFSNGFLYCCSMYLGANWILGGMTRGDIRARNNIEGSCFGDYCTHCCCPLCALVQENREVQES</sequence>
<proteinExistence type="predicted"/>
<dbReference type="NCBIfam" id="TIGR01571">
    <property type="entry name" value="A_thal_Cys_rich"/>
    <property type="match status" value="1"/>
</dbReference>
<accession>A0A397W4K1</accession>
<reference evidence="1 2" key="1">
    <citation type="submission" date="2018-06" db="EMBL/GenBank/DDBJ databases">
        <title>Comparative genomics reveals the genomic features of Rhizophagus irregularis, R. cerebriforme, R. diaphanum and Gigaspora rosea, and their symbiotic lifestyle signature.</title>
        <authorList>
            <person name="Morin E."/>
            <person name="San Clemente H."/>
            <person name="Chen E.C.H."/>
            <person name="De La Providencia I."/>
            <person name="Hainaut M."/>
            <person name="Kuo A."/>
            <person name="Kohler A."/>
            <person name="Murat C."/>
            <person name="Tang N."/>
            <person name="Roy S."/>
            <person name="Loubradou J."/>
            <person name="Henrissat B."/>
            <person name="Grigoriev I.V."/>
            <person name="Corradi N."/>
            <person name="Roux C."/>
            <person name="Martin F.M."/>
        </authorList>
    </citation>
    <scope>NUCLEOTIDE SEQUENCE [LARGE SCALE GENOMIC DNA]</scope>
    <source>
        <strain evidence="1 2">DAOM 194757</strain>
    </source>
</reference>
<comment type="caution">
    <text evidence="1">The sequence shown here is derived from an EMBL/GenBank/DDBJ whole genome shotgun (WGS) entry which is preliminary data.</text>
</comment>
<dbReference type="OrthoDB" id="1045822at2759"/>